<comment type="caution">
    <text evidence="5">The sequence shown here is derived from an EMBL/GenBank/DDBJ whole genome shotgun (WGS) entry which is preliminary data.</text>
</comment>
<dbReference type="Proteomes" id="UP000037046">
    <property type="component" value="Unassembled WGS sequence"/>
</dbReference>
<evidence type="ECO:0000256" key="2">
    <source>
        <dbReference type="ARBA" id="ARBA00022679"/>
    </source>
</evidence>
<dbReference type="Gene3D" id="3.40.50.150">
    <property type="entry name" value="Vaccinia Virus protein VP39"/>
    <property type="match status" value="1"/>
</dbReference>
<dbReference type="AlphaFoldDB" id="A0A0L6CRX5"/>
<evidence type="ECO:0000256" key="1">
    <source>
        <dbReference type="ARBA" id="ARBA00022603"/>
    </source>
</evidence>
<evidence type="ECO:0000313" key="6">
    <source>
        <dbReference type="Proteomes" id="UP000037046"/>
    </source>
</evidence>
<dbReference type="PATRIC" id="fig|74031.6.peg.3013"/>
<accession>A0A0L6CRX5</accession>
<dbReference type="Pfam" id="PF08241">
    <property type="entry name" value="Methyltransf_11"/>
    <property type="match status" value="1"/>
</dbReference>
<proteinExistence type="predicted"/>
<organism evidence="5 6">
    <name type="scientific">Roseovarius tolerans</name>
    <dbReference type="NCBI Taxonomy" id="74031"/>
    <lineage>
        <taxon>Bacteria</taxon>
        <taxon>Pseudomonadati</taxon>
        <taxon>Pseudomonadota</taxon>
        <taxon>Alphaproteobacteria</taxon>
        <taxon>Rhodobacterales</taxon>
        <taxon>Roseobacteraceae</taxon>
        <taxon>Roseovarius</taxon>
    </lineage>
</organism>
<dbReference type="EMBL" id="LGVV01000050">
    <property type="protein sequence ID" value="KNX40509.1"/>
    <property type="molecule type" value="Genomic_DNA"/>
</dbReference>
<sequence>MTQTPLTDRTALFRNRLRAGRAPVLFLHEVAADEIEDRLAVVNKSFTAPAVVTGFPEFWQTRLPEARVVADDETLALEPGAHDLVIHAMCLHWASDPVGQLIQMRRALRPDGLMLGALLGGGTLQELRAALAQAEADVTGGLSPRILPMGEIRDLGALLQRAGYTLPVADRLPLSVEYRNARHLMHDLRAMGEANAMSTRPRRMMRRAVLNRACDIYAREFGKGTGSIPATFEMIFLTGWSPDESQPQPLRPGSAKARLADALGSEEKPLKD</sequence>
<feature type="region of interest" description="Disordered" evidence="3">
    <location>
        <begin position="243"/>
        <end position="272"/>
    </location>
</feature>
<dbReference type="GO" id="GO:0008757">
    <property type="term" value="F:S-adenosylmethionine-dependent methyltransferase activity"/>
    <property type="evidence" value="ECO:0007669"/>
    <property type="project" value="InterPro"/>
</dbReference>
<gene>
    <name evidence="5" type="ORF">ROTO_29590</name>
</gene>
<reference evidence="6" key="1">
    <citation type="submission" date="2015-07" db="EMBL/GenBank/DDBJ databases">
        <title>Draft Genome Sequence of Roseovarius tolerans EL-164, a producer of N-Acylated Alanine Methyl Esters (NAMEs).</title>
        <authorList>
            <person name="Voget S."/>
            <person name="Bruns H."/>
            <person name="Wagner-Doebler I."/>
            <person name="Schulz S."/>
            <person name="Daniel R."/>
        </authorList>
    </citation>
    <scope>NUCLEOTIDE SEQUENCE [LARGE SCALE GENOMIC DNA]</scope>
    <source>
        <strain evidence="6">EL-164</strain>
    </source>
</reference>
<protein>
    <recommendedName>
        <fullName evidence="4">Methyltransferase type 11 domain-containing protein</fullName>
    </recommendedName>
</protein>
<dbReference type="STRING" id="74031.SAMN04488077_11846"/>
<dbReference type="PANTHER" id="PTHR13090:SF1">
    <property type="entry name" value="ARGININE-HYDROXYLASE NDUFAF5, MITOCHONDRIAL"/>
    <property type="match status" value="1"/>
</dbReference>
<keyword evidence="2" id="KW-0808">Transferase</keyword>
<dbReference type="InterPro" id="IPR050602">
    <property type="entry name" value="Malonyl-ACP_OMT"/>
</dbReference>
<feature type="domain" description="Methyltransferase type 11" evidence="4">
    <location>
        <begin position="57"/>
        <end position="114"/>
    </location>
</feature>
<dbReference type="RefSeq" id="WP_050663805.1">
    <property type="nucleotide sequence ID" value="NZ_CP118494.1"/>
</dbReference>
<dbReference type="SUPFAM" id="SSF53335">
    <property type="entry name" value="S-adenosyl-L-methionine-dependent methyltransferases"/>
    <property type="match status" value="1"/>
</dbReference>
<dbReference type="InterPro" id="IPR013216">
    <property type="entry name" value="Methyltransf_11"/>
</dbReference>
<dbReference type="OrthoDB" id="9793723at2"/>
<keyword evidence="1" id="KW-0489">Methyltransferase</keyword>
<evidence type="ECO:0000313" key="5">
    <source>
        <dbReference type="EMBL" id="KNX40509.1"/>
    </source>
</evidence>
<evidence type="ECO:0000259" key="4">
    <source>
        <dbReference type="Pfam" id="PF08241"/>
    </source>
</evidence>
<dbReference type="GO" id="GO:0032259">
    <property type="term" value="P:methylation"/>
    <property type="evidence" value="ECO:0007669"/>
    <property type="project" value="UniProtKB-KW"/>
</dbReference>
<name>A0A0L6CRX5_9RHOB</name>
<dbReference type="InterPro" id="IPR029063">
    <property type="entry name" value="SAM-dependent_MTases_sf"/>
</dbReference>
<evidence type="ECO:0000256" key="3">
    <source>
        <dbReference type="SAM" id="MobiDB-lite"/>
    </source>
</evidence>
<keyword evidence="6" id="KW-1185">Reference proteome</keyword>
<dbReference type="PANTHER" id="PTHR13090">
    <property type="entry name" value="ARGININE-HYDROXYLASE NDUFAF5, MITOCHONDRIAL"/>
    <property type="match status" value="1"/>
</dbReference>